<gene>
    <name evidence="1" type="ORF">GPUH_LOCUS6511</name>
</gene>
<dbReference type="AlphaFoldDB" id="A0A183DCS1"/>
<protein>
    <submittedName>
        <fullName evidence="3">Neur_chan_LBD domain-containing protein</fullName>
    </submittedName>
</protein>
<evidence type="ECO:0000313" key="3">
    <source>
        <dbReference type="WBParaSite" id="GPUH_0000652101-mRNA-1"/>
    </source>
</evidence>
<keyword evidence="2" id="KW-1185">Reference proteome</keyword>
<proteinExistence type="predicted"/>
<dbReference type="EMBL" id="UYRT01015425">
    <property type="protein sequence ID" value="VDK54982.1"/>
    <property type="molecule type" value="Genomic_DNA"/>
</dbReference>
<reference evidence="1 2" key="2">
    <citation type="submission" date="2018-11" db="EMBL/GenBank/DDBJ databases">
        <authorList>
            <consortium name="Pathogen Informatics"/>
        </authorList>
    </citation>
    <scope>NUCLEOTIDE SEQUENCE [LARGE SCALE GENOMIC DNA]</scope>
</reference>
<name>A0A183DCS1_9BILA</name>
<dbReference type="WBParaSite" id="GPUH_0000652101-mRNA-1">
    <property type="protein sequence ID" value="GPUH_0000652101-mRNA-1"/>
    <property type="gene ID" value="GPUH_0000652101"/>
</dbReference>
<dbReference type="Proteomes" id="UP000271098">
    <property type="component" value="Unassembled WGS sequence"/>
</dbReference>
<organism evidence="3">
    <name type="scientific">Gongylonema pulchrum</name>
    <dbReference type="NCBI Taxonomy" id="637853"/>
    <lineage>
        <taxon>Eukaryota</taxon>
        <taxon>Metazoa</taxon>
        <taxon>Ecdysozoa</taxon>
        <taxon>Nematoda</taxon>
        <taxon>Chromadorea</taxon>
        <taxon>Rhabditida</taxon>
        <taxon>Spirurina</taxon>
        <taxon>Spiruromorpha</taxon>
        <taxon>Spiruroidea</taxon>
        <taxon>Gongylonematidae</taxon>
        <taxon>Gongylonema</taxon>
    </lineage>
</organism>
<evidence type="ECO:0000313" key="2">
    <source>
        <dbReference type="Proteomes" id="UP000271098"/>
    </source>
</evidence>
<evidence type="ECO:0000313" key="1">
    <source>
        <dbReference type="EMBL" id="VDK54982.1"/>
    </source>
</evidence>
<reference evidence="3" key="1">
    <citation type="submission" date="2016-06" db="UniProtKB">
        <authorList>
            <consortium name="WormBaseParasite"/>
        </authorList>
    </citation>
    <scope>IDENTIFICATION</scope>
</reference>
<sequence>MSMRRVLQGTLLNGMTRLSGDCETDAVNAECAVDADLWLSKPLLQREYCDYSLEKCYLLVSNNQCVRHFEEFWVELE</sequence>
<accession>A0A183DCS1</accession>